<dbReference type="InterPro" id="IPR013780">
    <property type="entry name" value="Glyco_hydro_b"/>
</dbReference>
<dbReference type="InterPro" id="IPR029062">
    <property type="entry name" value="Class_I_gatase-like"/>
</dbReference>
<accession>A0ABX1YL12</accession>
<evidence type="ECO:0000313" key="5">
    <source>
        <dbReference type="Proteomes" id="UP000596857"/>
    </source>
</evidence>
<proteinExistence type="predicted"/>
<feature type="domain" description="Lacto-N-biose phosphorylase-like N-terminal TIM barrel" evidence="1">
    <location>
        <begin position="7"/>
        <end position="445"/>
    </location>
</feature>
<reference evidence="4 5" key="1">
    <citation type="submission" date="2019-10" db="EMBL/GenBank/DDBJ databases">
        <title>Description of Paenibacillus terricola sp. nov.</title>
        <authorList>
            <person name="Carlier A."/>
            <person name="Qi S."/>
        </authorList>
    </citation>
    <scope>NUCLEOTIDE SEQUENCE [LARGE SCALE GENOMIC DNA]</scope>
    <source>
        <strain evidence="4 5">LMG 31459</strain>
    </source>
</reference>
<dbReference type="Proteomes" id="UP000596857">
    <property type="component" value="Unassembled WGS sequence"/>
</dbReference>
<dbReference type="Pfam" id="PF17385">
    <property type="entry name" value="LBP_M"/>
    <property type="match status" value="1"/>
</dbReference>
<dbReference type="GO" id="GO:0050500">
    <property type="term" value="F:1,3-beta-galactosyl-N-acetylhexosamine phosphorylase activity"/>
    <property type="evidence" value="ECO:0007669"/>
    <property type="project" value="UniProtKB-EC"/>
</dbReference>
<evidence type="ECO:0000259" key="2">
    <source>
        <dbReference type="Pfam" id="PF17385"/>
    </source>
</evidence>
<feature type="domain" description="Lacto-N-biose phosphorylase central" evidence="2">
    <location>
        <begin position="449"/>
        <end position="658"/>
    </location>
</feature>
<dbReference type="RefSeq" id="WP_171719104.1">
    <property type="nucleotide sequence ID" value="NZ_WHOB01000067.1"/>
</dbReference>
<dbReference type="Pfam" id="PF17386">
    <property type="entry name" value="LBP_C"/>
    <property type="match status" value="1"/>
</dbReference>
<dbReference type="InterPro" id="IPR035363">
    <property type="entry name" value="LBP_M"/>
</dbReference>
<feature type="domain" description="Lacto-N-biose phosphorylase C-terminal" evidence="3">
    <location>
        <begin position="665"/>
        <end position="715"/>
    </location>
</feature>
<gene>
    <name evidence="4" type="primary">gnpA</name>
    <name evidence="4" type="ORF">GC101_22505</name>
</gene>
<dbReference type="SUPFAM" id="SSF52317">
    <property type="entry name" value="Class I glutamine amidotransferase-like"/>
    <property type="match status" value="1"/>
</dbReference>
<dbReference type="InterPro" id="IPR035356">
    <property type="entry name" value="LBP_C"/>
</dbReference>
<organism evidence="4 5">
    <name type="scientific">Paenibacillus phytohabitans</name>
    <dbReference type="NCBI Taxonomy" id="2654978"/>
    <lineage>
        <taxon>Bacteria</taxon>
        <taxon>Bacillati</taxon>
        <taxon>Bacillota</taxon>
        <taxon>Bacilli</taxon>
        <taxon>Bacillales</taxon>
        <taxon>Paenibacillaceae</taxon>
        <taxon>Paenibacillus</taxon>
    </lineage>
</organism>
<evidence type="ECO:0000259" key="3">
    <source>
        <dbReference type="Pfam" id="PF17386"/>
    </source>
</evidence>
<dbReference type="Gene3D" id="2.60.40.1180">
    <property type="entry name" value="Golgi alpha-mannosidase II"/>
    <property type="match status" value="1"/>
</dbReference>
<keyword evidence="4" id="KW-0328">Glycosyltransferase</keyword>
<dbReference type="EC" id="2.4.1.211" evidence="4"/>
<evidence type="ECO:0000313" key="4">
    <source>
        <dbReference type="EMBL" id="NOU81637.1"/>
    </source>
</evidence>
<dbReference type="Pfam" id="PF09508">
    <property type="entry name" value="Lact_bio_phlase"/>
    <property type="match status" value="1"/>
</dbReference>
<name>A0ABX1YL12_9BACL</name>
<dbReference type="Gene3D" id="3.20.20.80">
    <property type="entry name" value="Glycosidases"/>
    <property type="match status" value="1"/>
</dbReference>
<dbReference type="EMBL" id="WHOB01000067">
    <property type="protein sequence ID" value="NOU81637.1"/>
    <property type="molecule type" value="Genomic_DNA"/>
</dbReference>
<sequence length="722" mass="82921">MSKPSTGAFTLPGESGYEALTLELAERWGADVIRDSDGTQLSDEIINAGYGIYSTVCIIRDHNEWASQNPDKLQQSFLITNPKVAVQDYLSVYLMEDFFAEQFRVNDSREAYKYWQVYDRTTGEEVPREQWNYDRESGNVVLTGIVPWHKYTVSFMAYRIWEEISMYNHTTNNWNKEHLMQIDPMYQDTQKYLLEWMEDWCQEHKETTVVRFTSLFYNFAWIWGSSERNRHLFSDWGSYDFTVSARGLDLFAQQYGYSLTAEDFVNGGKYRVSHIPAEQRKLDYMAFINDFVIGFGKQLIDIVHKHDKLAYVFYDDSWVGAEPYNDRFGEFGFDGMIKCVFSGYEARLCSGVEVDTHEIRLHPYLFPVGLGGAPTFMEGGNPTLDAKKYWINIRRALLREPIDRIGLGGYLHLVEPYPDFCDYIEKIANEFREIKELHEQGKPYHIKTRVAILHSWGKLRSWTLSGHFHETYMHELIHINEALSGLPVEVQFIDFEDIRQGVLQHIDVVINAGSAGTAWSGGDYWKDSKSVDVLTKWVYEGGTFIGINQPSAVEGYDSYFRMAHVLGVDEDTGARVAHGKWAYEVQAEQGLVPDGASITPKNGIHLTDGSAAVMSELDGKITLSANSFGKGKGIYLPSFEFGWENTRLLLNLIRYAGKELQDTKYIPDNLYTECAYYPESKMLVVINNSDQLQKTTIETEYGPQTVELEPFDTIIRTIGEQE</sequence>
<dbReference type="Gene3D" id="3.40.50.880">
    <property type="match status" value="1"/>
</dbReference>
<keyword evidence="5" id="KW-1185">Reference proteome</keyword>
<evidence type="ECO:0000259" key="1">
    <source>
        <dbReference type="Pfam" id="PF09508"/>
    </source>
</evidence>
<dbReference type="NCBIfam" id="TIGR02336">
    <property type="entry name" value="1,3-beta-galactosyl-N-acetylhexosamine phosphorylase"/>
    <property type="match status" value="1"/>
</dbReference>
<comment type="caution">
    <text evidence="4">The sequence shown here is derived from an EMBL/GenBank/DDBJ whole genome shotgun (WGS) entry which is preliminary data.</text>
</comment>
<dbReference type="InterPro" id="IPR035080">
    <property type="entry name" value="Lact_bio_phlase-like_N"/>
</dbReference>
<keyword evidence="4" id="KW-0808">Transferase</keyword>
<protein>
    <submittedName>
        <fullName evidence="4">1,3-beta-galactosyl-N-acetylhexosamine phosphorylase</fullName>
        <ecNumber evidence="4">2.4.1.211</ecNumber>
    </submittedName>
</protein>
<dbReference type="InterPro" id="IPR013783">
    <property type="entry name" value="Ig-like_fold"/>
</dbReference>
<dbReference type="InterPro" id="IPR012711">
    <property type="entry name" value="Lacto-N-biose_phosphorylase"/>
</dbReference>
<dbReference type="Gene3D" id="2.60.40.10">
    <property type="entry name" value="Immunoglobulins"/>
    <property type="match status" value="1"/>
</dbReference>